<dbReference type="OrthoDB" id="9802752at2"/>
<organism evidence="2 3">
    <name type="scientific">Pseudoscardovia radai</name>
    <dbReference type="NCBI Taxonomy" id="987066"/>
    <lineage>
        <taxon>Bacteria</taxon>
        <taxon>Bacillati</taxon>
        <taxon>Actinomycetota</taxon>
        <taxon>Actinomycetes</taxon>
        <taxon>Bifidobacteriales</taxon>
        <taxon>Bifidobacteriaceae</taxon>
        <taxon>Pseudoscardovia</taxon>
    </lineage>
</organism>
<dbReference type="Gene3D" id="1.20.120.1870">
    <property type="entry name" value="Fic/DOC protein, Fido domain"/>
    <property type="match status" value="1"/>
</dbReference>
<dbReference type="InterPro" id="IPR053737">
    <property type="entry name" value="Type_II_TA_Toxin"/>
</dbReference>
<dbReference type="PANTHER" id="PTHR39426:SF1">
    <property type="entry name" value="HOMOLOGY TO DEATH-ON-CURING PROTEIN OF PHAGE P1"/>
    <property type="match status" value="1"/>
</dbReference>
<sequence>MNSAAILMQDEEITALADSLIEIHTSVVSTRGLSLGDSMSQEKMNMISGRLESAIRAAFDKHFGEPPSALFPDVFSQIAHFSLLLAKDHIFADGNKRTTMIACFSLLKECNITIDALDSPSSQENEVYRQIQRLVADESSETEFAEFLRSHAR</sequence>
<name>A0A261EQB3_9BIFI</name>
<dbReference type="EMBL" id="MWWR01000023">
    <property type="protein sequence ID" value="OZG49041.1"/>
    <property type="molecule type" value="Genomic_DNA"/>
</dbReference>
<gene>
    <name evidence="2" type="ORF">PSRA_1726</name>
</gene>
<dbReference type="InterPro" id="IPR006440">
    <property type="entry name" value="Doc"/>
</dbReference>
<dbReference type="InterPro" id="IPR003812">
    <property type="entry name" value="Fido"/>
</dbReference>
<keyword evidence="3" id="KW-1185">Reference proteome</keyword>
<dbReference type="Proteomes" id="UP000216725">
    <property type="component" value="Unassembled WGS sequence"/>
</dbReference>
<dbReference type="PANTHER" id="PTHR39426">
    <property type="entry name" value="HOMOLOGY TO DEATH-ON-CURING PROTEIN OF PHAGE P1"/>
    <property type="match status" value="1"/>
</dbReference>
<protein>
    <submittedName>
        <fullName evidence="2">Death-on-curing family protein</fullName>
    </submittedName>
</protein>
<reference evidence="2 3" key="1">
    <citation type="journal article" date="2017" name="BMC Genomics">
        <title>Comparative genomic and phylogenomic analyses of the Bifidobacteriaceae family.</title>
        <authorList>
            <person name="Lugli G.A."/>
            <person name="Milani C."/>
            <person name="Turroni F."/>
            <person name="Duranti S."/>
            <person name="Mancabelli L."/>
            <person name="Mangifesta M."/>
            <person name="Ferrario C."/>
            <person name="Modesto M."/>
            <person name="Mattarelli P."/>
            <person name="Jiri K."/>
            <person name="van Sinderen D."/>
            <person name="Ventura M."/>
        </authorList>
    </citation>
    <scope>NUCLEOTIDE SEQUENCE [LARGE SCALE GENOMIC DNA]</scope>
    <source>
        <strain evidence="2 3">DSM 24742</strain>
    </source>
</reference>
<dbReference type="InterPro" id="IPR036597">
    <property type="entry name" value="Fido-like_dom_sf"/>
</dbReference>
<proteinExistence type="predicted"/>
<dbReference type="AlphaFoldDB" id="A0A261EQB3"/>
<evidence type="ECO:0000259" key="1">
    <source>
        <dbReference type="PROSITE" id="PS51459"/>
    </source>
</evidence>
<dbReference type="SUPFAM" id="SSF140931">
    <property type="entry name" value="Fic-like"/>
    <property type="match status" value="1"/>
</dbReference>
<evidence type="ECO:0000313" key="2">
    <source>
        <dbReference type="EMBL" id="OZG49041.1"/>
    </source>
</evidence>
<dbReference type="GO" id="GO:0016301">
    <property type="term" value="F:kinase activity"/>
    <property type="evidence" value="ECO:0007669"/>
    <property type="project" value="InterPro"/>
</dbReference>
<feature type="domain" description="Fido" evidence="1">
    <location>
        <begin position="15"/>
        <end position="150"/>
    </location>
</feature>
<dbReference type="RefSeq" id="WP_094661514.1">
    <property type="nucleotide sequence ID" value="NZ_MWWR01000023.1"/>
</dbReference>
<comment type="caution">
    <text evidence="2">The sequence shown here is derived from an EMBL/GenBank/DDBJ whole genome shotgun (WGS) entry which is preliminary data.</text>
</comment>
<evidence type="ECO:0000313" key="3">
    <source>
        <dbReference type="Proteomes" id="UP000216725"/>
    </source>
</evidence>
<dbReference type="Pfam" id="PF02661">
    <property type="entry name" value="Fic"/>
    <property type="match status" value="1"/>
</dbReference>
<accession>A0A261EQB3</accession>
<dbReference type="PROSITE" id="PS51459">
    <property type="entry name" value="FIDO"/>
    <property type="match status" value="1"/>
</dbReference>